<dbReference type="GO" id="GO:0043565">
    <property type="term" value="F:sequence-specific DNA binding"/>
    <property type="evidence" value="ECO:0007669"/>
    <property type="project" value="InterPro"/>
</dbReference>
<dbReference type="EMBL" id="FOMQ01000004">
    <property type="protein sequence ID" value="SFD63629.1"/>
    <property type="molecule type" value="Genomic_DNA"/>
</dbReference>
<dbReference type="RefSeq" id="WP_139225671.1">
    <property type="nucleotide sequence ID" value="NZ_FOMQ01000004.1"/>
</dbReference>
<dbReference type="PANTHER" id="PTHR46796">
    <property type="entry name" value="HTH-TYPE TRANSCRIPTIONAL ACTIVATOR RHAS-RELATED"/>
    <property type="match status" value="1"/>
</dbReference>
<evidence type="ECO:0000313" key="5">
    <source>
        <dbReference type="EMBL" id="SFD63629.1"/>
    </source>
</evidence>
<feature type="domain" description="HTH araC/xylS-type" evidence="4">
    <location>
        <begin position="118"/>
        <end position="228"/>
    </location>
</feature>
<keyword evidence="6" id="KW-1185">Reference proteome</keyword>
<name>A0A1I1TYT1_9BURK</name>
<dbReference type="PROSITE" id="PS01124">
    <property type="entry name" value="HTH_ARAC_FAMILY_2"/>
    <property type="match status" value="1"/>
</dbReference>
<evidence type="ECO:0000256" key="2">
    <source>
        <dbReference type="ARBA" id="ARBA00023125"/>
    </source>
</evidence>
<dbReference type="OrthoDB" id="9809338at2"/>
<evidence type="ECO:0000256" key="3">
    <source>
        <dbReference type="ARBA" id="ARBA00023163"/>
    </source>
</evidence>
<organism evidence="5 6">
    <name type="scientific">Paracidovorax konjaci</name>
    <dbReference type="NCBI Taxonomy" id="32040"/>
    <lineage>
        <taxon>Bacteria</taxon>
        <taxon>Pseudomonadati</taxon>
        <taxon>Pseudomonadota</taxon>
        <taxon>Betaproteobacteria</taxon>
        <taxon>Burkholderiales</taxon>
        <taxon>Comamonadaceae</taxon>
        <taxon>Paracidovorax</taxon>
    </lineage>
</organism>
<dbReference type="SMART" id="SM00342">
    <property type="entry name" value="HTH_ARAC"/>
    <property type="match status" value="1"/>
</dbReference>
<dbReference type="Gene3D" id="1.10.10.60">
    <property type="entry name" value="Homeodomain-like"/>
    <property type="match status" value="1"/>
</dbReference>
<reference evidence="6" key="1">
    <citation type="submission" date="2016-10" db="EMBL/GenBank/DDBJ databases">
        <authorList>
            <person name="Varghese N."/>
            <person name="Submissions S."/>
        </authorList>
    </citation>
    <scope>NUCLEOTIDE SEQUENCE [LARGE SCALE GENOMIC DNA]</scope>
    <source>
        <strain evidence="6">DSM 7481</strain>
    </source>
</reference>
<dbReference type="InterPro" id="IPR018060">
    <property type="entry name" value="HTH_AraC"/>
</dbReference>
<dbReference type="InterPro" id="IPR009057">
    <property type="entry name" value="Homeodomain-like_sf"/>
</dbReference>
<protein>
    <submittedName>
        <fullName evidence="5">AraC-type DNA-binding protein</fullName>
    </submittedName>
</protein>
<evidence type="ECO:0000259" key="4">
    <source>
        <dbReference type="PROSITE" id="PS01124"/>
    </source>
</evidence>
<accession>A0A1I1TYT1</accession>
<evidence type="ECO:0000256" key="1">
    <source>
        <dbReference type="ARBA" id="ARBA00023015"/>
    </source>
</evidence>
<sequence>MTSHPAPTVLPALPACVLERWAHTEAPAPGAAPTLVLPDGCRDLIVHLDERGRTRWMVSPLALQAYAVPASPGGSWLGFRLHPGAQMDDAALLQAARGLWHAAARTGGHPGDRLAAEQAVLAALDDRVRRHAAVDEALAALRGAGSVAQAARALGTTPRTLERTVRAATGQPPRYWRELARVRRAARALAGGDALVAIAADHGYADQSHFGRACLHWLGATPARLREAPDLLATVQASGYA</sequence>
<evidence type="ECO:0000313" key="6">
    <source>
        <dbReference type="Proteomes" id="UP000199517"/>
    </source>
</evidence>
<gene>
    <name evidence="5" type="ORF">SAMN04489710_104167</name>
</gene>
<dbReference type="InterPro" id="IPR050204">
    <property type="entry name" value="AraC_XylS_family_regulators"/>
</dbReference>
<dbReference type="GO" id="GO:0003700">
    <property type="term" value="F:DNA-binding transcription factor activity"/>
    <property type="evidence" value="ECO:0007669"/>
    <property type="project" value="InterPro"/>
</dbReference>
<dbReference type="STRING" id="32040.SAMN04489710_104167"/>
<dbReference type="Pfam" id="PF12833">
    <property type="entry name" value="HTH_18"/>
    <property type="match status" value="1"/>
</dbReference>
<dbReference type="SUPFAM" id="SSF46689">
    <property type="entry name" value="Homeodomain-like"/>
    <property type="match status" value="1"/>
</dbReference>
<keyword evidence="1" id="KW-0805">Transcription regulation</keyword>
<keyword evidence="3" id="KW-0804">Transcription</keyword>
<proteinExistence type="predicted"/>
<dbReference type="Proteomes" id="UP000199517">
    <property type="component" value="Unassembled WGS sequence"/>
</dbReference>
<dbReference type="AlphaFoldDB" id="A0A1I1TYT1"/>
<keyword evidence="2 5" id="KW-0238">DNA-binding</keyword>